<accession>A0ABN9XCR7</accession>
<organism evidence="2 3">
    <name type="scientific">Prorocentrum cordatum</name>
    <dbReference type="NCBI Taxonomy" id="2364126"/>
    <lineage>
        <taxon>Eukaryota</taxon>
        <taxon>Sar</taxon>
        <taxon>Alveolata</taxon>
        <taxon>Dinophyceae</taxon>
        <taxon>Prorocentrales</taxon>
        <taxon>Prorocentraceae</taxon>
        <taxon>Prorocentrum</taxon>
    </lineage>
</organism>
<feature type="region of interest" description="Disordered" evidence="1">
    <location>
        <begin position="1"/>
        <end position="101"/>
    </location>
</feature>
<keyword evidence="3" id="KW-1185">Reference proteome</keyword>
<dbReference type="InterPro" id="IPR032723">
    <property type="entry name" value="Deaminase_LmjF365940"/>
</dbReference>
<feature type="compositionally biased region" description="Low complexity" evidence="1">
    <location>
        <begin position="7"/>
        <end position="28"/>
    </location>
</feature>
<evidence type="ECO:0000313" key="2">
    <source>
        <dbReference type="EMBL" id="CAK0896080.1"/>
    </source>
</evidence>
<evidence type="ECO:0000256" key="1">
    <source>
        <dbReference type="SAM" id="MobiDB-lite"/>
    </source>
</evidence>
<dbReference type="CDD" id="cd01283">
    <property type="entry name" value="cytidine_deaminase"/>
    <property type="match status" value="1"/>
</dbReference>
<evidence type="ECO:0000313" key="3">
    <source>
        <dbReference type="Proteomes" id="UP001189429"/>
    </source>
</evidence>
<proteinExistence type="predicted"/>
<dbReference type="InterPro" id="IPR016193">
    <property type="entry name" value="Cytidine_deaminase-like"/>
</dbReference>
<gene>
    <name evidence="2" type="ORF">PCOR1329_LOCUS74654</name>
</gene>
<comment type="caution">
    <text evidence="2">The sequence shown here is derived from an EMBL/GenBank/DDBJ whole genome shotgun (WGS) entry which is preliminary data.</text>
</comment>
<name>A0ABN9XCR7_9DINO</name>
<protein>
    <recommendedName>
        <fullName evidence="4">Cytidine deaminase</fullName>
    </recommendedName>
</protein>
<dbReference type="Pfam" id="PF14421">
    <property type="entry name" value="LmjF365940-deam"/>
    <property type="match status" value="2"/>
</dbReference>
<reference evidence="2" key="1">
    <citation type="submission" date="2023-10" db="EMBL/GenBank/DDBJ databases">
        <authorList>
            <person name="Chen Y."/>
            <person name="Shah S."/>
            <person name="Dougan E. K."/>
            <person name="Thang M."/>
            <person name="Chan C."/>
        </authorList>
    </citation>
    <scope>NUCLEOTIDE SEQUENCE [LARGE SCALE GENOMIC DNA]</scope>
</reference>
<dbReference type="SUPFAM" id="SSF53927">
    <property type="entry name" value="Cytidine deaminase-like"/>
    <property type="match status" value="1"/>
</dbReference>
<dbReference type="Proteomes" id="UP001189429">
    <property type="component" value="Unassembled WGS sequence"/>
</dbReference>
<dbReference type="Gene3D" id="3.40.140.10">
    <property type="entry name" value="Cytidine Deaminase, domain 2"/>
    <property type="match status" value="1"/>
</dbReference>
<dbReference type="EMBL" id="CAUYUJ010020139">
    <property type="protein sequence ID" value="CAK0896080.1"/>
    <property type="molecule type" value="Genomic_DNA"/>
</dbReference>
<feature type="compositionally biased region" description="Low complexity" evidence="1">
    <location>
        <begin position="50"/>
        <end position="71"/>
    </location>
</feature>
<sequence>MPDLTLPRSSMRPALAAAAAAASSAASPAAPPGTELSKRSRPRSPPGAAPPAGAACGAGAREAAEAPAAGPELPPPPEPPREGRRRRLNVTSSLSSPRFSPLGSPLDGPLLFAQSPVLVPRSPADVDAADWWTPQLLPQDSPLRFALDELRRYMQDWERAETDDVREGFWHRKSGKAVLSVVICRSKDDGASVAYRGMNAEVSLPAGSLCAERAAIGRAASSFERASDILVVATADPQDKLNPLWPCEVCQSWLAKLRTQNPEISVLAVESISSRRVRCSGERQAKAPASARAAYQYAAAGPVEGPRGSGGGHSRDAVGLERYSLCRWLVGVHAQRSPAHTEGSPHAVHALAGRRPLRRGPRGRVQVDARRLRVPTAAGPAQPI</sequence>
<evidence type="ECO:0008006" key="4">
    <source>
        <dbReference type="Google" id="ProtNLM"/>
    </source>
</evidence>
<feature type="compositionally biased region" description="Polar residues" evidence="1">
    <location>
        <begin position="89"/>
        <end position="98"/>
    </location>
</feature>